<evidence type="ECO:0000313" key="1">
    <source>
        <dbReference type="EMBL" id="JAE26981.1"/>
    </source>
</evidence>
<reference evidence="1" key="2">
    <citation type="journal article" date="2015" name="Data Brief">
        <title>Shoot transcriptome of the giant reed, Arundo donax.</title>
        <authorList>
            <person name="Barrero R.A."/>
            <person name="Guerrero F.D."/>
            <person name="Moolhuijzen P."/>
            <person name="Goolsby J.A."/>
            <person name="Tidwell J."/>
            <person name="Bellgard S.E."/>
            <person name="Bellgard M.I."/>
        </authorList>
    </citation>
    <scope>NUCLEOTIDE SEQUENCE</scope>
    <source>
        <tissue evidence="1">Shoot tissue taken approximately 20 cm above the soil surface</tissue>
    </source>
</reference>
<accession>A0A0A9GWP3</accession>
<dbReference type="EMBL" id="GBRH01170915">
    <property type="protein sequence ID" value="JAE26981.1"/>
    <property type="molecule type" value="Transcribed_RNA"/>
</dbReference>
<sequence length="23" mass="2649">MFSTTPILCSVCWITTSLHFFTI</sequence>
<protein>
    <submittedName>
        <fullName evidence="1">Uncharacterized protein</fullName>
    </submittedName>
</protein>
<reference evidence="1" key="1">
    <citation type="submission" date="2014-09" db="EMBL/GenBank/DDBJ databases">
        <authorList>
            <person name="Magalhaes I.L.F."/>
            <person name="Oliveira U."/>
            <person name="Santos F.R."/>
            <person name="Vidigal T.H.D.A."/>
            <person name="Brescovit A.D."/>
            <person name="Santos A.J."/>
        </authorList>
    </citation>
    <scope>NUCLEOTIDE SEQUENCE</scope>
    <source>
        <tissue evidence="1">Shoot tissue taken approximately 20 cm above the soil surface</tissue>
    </source>
</reference>
<name>A0A0A9GWP3_ARUDO</name>
<dbReference type="AlphaFoldDB" id="A0A0A9GWP3"/>
<proteinExistence type="predicted"/>
<organism evidence="1">
    <name type="scientific">Arundo donax</name>
    <name type="common">Giant reed</name>
    <name type="synonym">Donax arundinaceus</name>
    <dbReference type="NCBI Taxonomy" id="35708"/>
    <lineage>
        <taxon>Eukaryota</taxon>
        <taxon>Viridiplantae</taxon>
        <taxon>Streptophyta</taxon>
        <taxon>Embryophyta</taxon>
        <taxon>Tracheophyta</taxon>
        <taxon>Spermatophyta</taxon>
        <taxon>Magnoliopsida</taxon>
        <taxon>Liliopsida</taxon>
        <taxon>Poales</taxon>
        <taxon>Poaceae</taxon>
        <taxon>PACMAD clade</taxon>
        <taxon>Arundinoideae</taxon>
        <taxon>Arundineae</taxon>
        <taxon>Arundo</taxon>
    </lineage>
</organism>